<proteinExistence type="predicted"/>
<reference evidence="9" key="1">
    <citation type="submission" date="2021-01" db="EMBL/GenBank/DDBJ databases">
        <title>KCTC 19127 draft genome.</title>
        <authorList>
            <person name="An D."/>
        </authorList>
    </citation>
    <scope>NUCLEOTIDE SEQUENCE</scope>
    <source>
        <strain evidence="9">KCTC 19127</strain>
    </source>
</reference>
<dbReference type="InterPro" id="IPR011006">
    <property type="entry name" value="CheY-like_superfamily"/>
</dbReference>
<dbReference type="CDD" id="cd06170">
    <property type="entry name" value="LuxR_C_like"/>
    <property type="match status" value="1"/>
</dbReference>
<protein>
    <submittedName>
        <fullName evidence="9">Response regulator transcription factor</fullName>
    </submittedName>
</protein>
<dbReference type="RefSeq" id="WP_205256811.1">
    <property type="nucleotide sequence ID" value="NZ_BAAAPV010000004.1"/>
</dbReference>
<dbReference type="SMART" id="SM00421">
    <property type="entry name" value="HTH_LUXR"/>
    <property type="match status" value="1"/>
</dbReference>
<evidence type="ECO:0000256" key="1">
    <source>
        <dbReference type="ARBA" id="ARBA00022553"/>
    </source>
</evidence>
<dbReference type="AlphaFoldDB" id="A0A939C5Z8"/>
<evidence type="ECO:0000259" key="7">
    <source>
        <dbReference type="PROSITE" id="PS50043"/>
    </source>
</evidence>
<dbReference type="Gene3D" id="3.40.50.2300">
    <property type="match status" value="1"/>
</dbReference>
<dbReference type="SUPFAM" id="SSF52172">
    <property type="entry name" value="CheY-like"/>
    <property type="match status" value="1"/>
</dbReference>
<evidence type="ECO:0000256" key="3">
    <source>
        <dbReference type="ARBA" id="ARBA00023125"/>
    </source>
</evidence>
<dbReference type="PANTHER" id="PTHR43214">
    <property type="entry name" value="TWO-COMPONENT RESPONSE REGULATOR"/>
    <property type="match status" value="1"/>
</dbReference>
<feature type="domain" description="HTH luxR-type" evidence="7">
    <location>
        <begin position="147"/>
        <end position="212"/>
    </location>
</feature>
<evidence type="ECO:0000313" key="10">
    <source>
        <dbReference type="Proteomes" id="UP000663801"/>
    </source>
</evidence>
<dbReference type="PRINTS" id="PR00038">
    <property type="entry name" value="HTHLUXR"/>
</dbReference>
<dbReference type="SMART" id="SM00448">
    <property type="entry name" value="REC"/>
    <property type="match status" value="1"/>
</dbReference>
<dbReference type="SUPFAM" id="SSF46894">
    <property type="entry name" value="C-terminal effector domain of the bipartite response regulators"/>
    <property type="match status" value="1"/>
</dbReference>
<keyword evidence="1 5" id="KW-0597">Phosphoprotein</keyword>
<dbReference type="Proteomes" id="UP000663801">
    <property type="component" value="Unassembled WGS sequence"/>
</dbReference>
<dbReference type="PROSITE" id="PS50043">
    <property type="entry name" value="HTH_LUXR_2"/>
    <property type="match status" value="1"/>
</dbReference>
<dbReference type="InterPro" id="IPR001789">
    <property type="entry name" value="Sig_transdc_resp-reg_receiver"/>
</dbReference>
<keyword evidence="3" id="KW-0238">DNA-binding</keyword>
<evidence type="ECO:0000259" key="8">
    <source>
        <dbReference type="PROSITE" id="PS50110"/>
    </source>
</evidence>
<feature type="modified residue" description="4-aspartylphosphate" evidence="5">
    <location>
        <position position="60"/>
    </location>
</feature>
<dbReference type="GO" id="GO:0000160">
    <property type="term" value="P:phosphorelay signal transduction system"/>
    <property type="evidence" value="ECO:0007669"/>
    <property type="project" value="InterPro"/>
</dbReference>
<evidence type="ECO:0000313" key="9">
    <source>
        <dbReference type="EMBL" id="MBM9476702.1"/>
    </source>
</evidence>
<organism evidence="9 10">
    <name type="scientific">Nakamurella flavida</name>
    <dbReference type="NCBI Taxonomy" id="363630"/>
    <lineage>
        <taxon>Bacteria</taxon>
        <taxon>Bacillati</taxon>
        <taxon>Actinomycetota</taxon>
        <taxon>Actinomycetes</taxon>
        <taxon>Nakamurellales</taxon>
        <taxon>Nakamurellaceae</taxon>
        <taxon>Nakamurella</taxon>
    </lineage>
</organism>
<evidence type="ECO:0000256" key="2">
    <source>
        <dbReference type="ARBA" id="ARBA00023015"/>
    </source>
</evidence>
<dbReference type="CDD" id="cd17535">
    <property type="entry name" value="REC_NarL-like"/>
    <property type="match status" value="1"/>
</dbReference>
<keyword evidence="4" id="KW-0804">Transcription</keyword>
<comment type="caution">
    <text evidence="9">The sequence shown here is derived from an EMBL/GenBank/DDBJ whole genome shotgun (WGS) entry which is preliminary data.</text>
</comment>
<dbReference type="GO" id="GO:0006355">
    <property type="term" value="P:regulation of DNA-templated transcription"/>
    <property type="evidence" value="ECO:0007669"/>
    <property type="project" value="InterPro"/>
</dbReference>
<dbReference type="PANTHER" id="PTHR43214:SF24">
    <property type="entry name" value="TRANSCRIPTIONAL REGULATORY PROTEIN NARL-RELATED"/>
    <property type="match status" value="1"/>
</dbReference>
<dbReference type="InterPro" id="IPR016032">
    <property type="entry name" value="Sig_transdc_resp-reg_C-effctor"/>
</dbReference>
<evidence type="ECO:0000256" key="6">
    <source>
        <dbReference type="SAM" id="MobiDB-lite"/>
    </source>
</evidence>
<evidence type="ECO:0000256" key="5">
    <source>
        <dbReference type="PROSITE-ProRule" id="PRU00169"/>
    </source>
</evidence>
<keyword evidence="10" id="KW-1185">Reference proteome</keyword>
<sequence length="240" mass="25786">MTAPAGGITVAVFDDHQLFREGLAEILGTIPGVRVVAEGDSGTAAVRVAEELRPAVVVIDVQMPGPPAQETVQRIRAASPSTRVVVVTMHDDAELMVDLITAGASAYLVKNADRVELTAAVRSVVRPDDLVFLAVSRATIHQLGRRPPPTAELLTEREAQVLQALSRARSTAEMSIEFRISQGTVKRHLTNVYRKLGAVSRMDAVRRAEHLGLLSPRVPPGRPHAGLPMPPGVSDRRASR</sequence>
<evidence type="ECO:0000256" key="4">
    <source>
        <dbReference type="ARBA" id="ARBA00023163"/>
    </source>
</evidence>
<feature type="domain" description="Response regulatory" evidence="8">
    <location>
        <begin position="9"/>
        <end position="125"/>
    </location>
</feature>
<dbReference type="Pfam" id="PF00072">
    <property type="entry name" value="Response_reg"/>
    <property type="match status" value="1"/>
</dbReference>
<accession>A0A939C5Z8</accession>
<gene>
    <name evidence="9" type="ORF">JL107_09625</name>
</gene>
<dbReference type="EMBL" id="JAERWL010000008">
    <property type="protein sequence ID" value="MBM9476702.1"/>
    <property type="molecule type" value="Genomic_DNA"/>
</dbReference>
<dbReference type="InterPro" id="IPR000792">
    <property type="entry name" value="Tscrpt_reg_LuxR_C"/>
</dbReference>
<dbReference type="InterPro" id="IPR058245">
    <property type="entry name" value="NreC/VraR/RcsB-like_REC"/>
</dbReference>
<dbReference type="PROSITE" id="PS50110">
    <property type="entry name" value="RESPONSE_REGULATORY"/>
    <property type="match status" value="1"/>
</dbReference>
<dbReference type="InterPro" id="IPR039420">
    <property type="entry name" value="WalR-like"/>
</dbReference>
<name>A0A939C5Z8_9ACTN</name>
<keyword evidence="2" id="KW-0805">Transcription regulation</keyword>
<dbReference type="GO" id="GO:0003677">
    <property type="term" value="F:DNA binding"/>
    <property type="evidence" value="ECO:0007669"/>
    <property type="project" value="UniProtKB-KW"/>
</dbReference>
<dbReference type="Pfam" id="PF00196">
    <property type="entry name" value="GerE"/>
    <property type="match status" value="1"/>
</dbReference>
<feature type="region of interest" description="Disordered" evidence="6">
    <location>
        <begin position="214"/>
        <end position="240"/>
    </location>
</feature>